<dbReference type="GO" id="GO:0006260">
    <property type="term" value="P:DNA replication"/>
    <property type="evidence" value="ECO:0007669"/>
    <property type="project" value="UniProtKB-KW"/>
</dbReference>
<geneLocation type="mitochondrion" evidence="11"/>
<accession>A0A884P6I9</accession>
<evidence type="ECO:0000256" key="1">
    <source>
        <dbReference type="ARBA" id="ARBA00005755"/>
    </source>
</evidence>
<dbReference type="InterPro" id="IPR004868">
    <property type="entry name" value="DNA-dir_DNA_pol_B_mt/vir"/>
</dbReference>
<dbReference type="SUPFAM" id="SSF56672">
    <property type="entry name" value="DNA/RNA polymerases"/>
    <property type="match status" value="1"/>
</dbReference>
<dbReference type="GO" id="GO:0000166">
    <property type="term" value="F:nucleotide binding"/>
    <property type="evidence" value="ECO:0007669"/>
    <property type="project" value="InterPro"/>
</dbReference>
<dbReference type="GO" id="GO:0003677">
    <property type="term" value="F:DNA binding"/>
    <property type="evidence" value="ECO:0007669"/>
    <property type="project" value="UniProtKB-KW"/>
</dbReference>
<evidence type="ECO:0000256" key="6">
    <source>
        <dbReference type="ARBA" id="ARBA00022705"/>
    </source>
</evidence>
<dbReference type="InterPro" id="IPR036397">
    <property type="entry name" value="RNaseH_sf"/>
</dbReference>
<dbReference type="SUPFAM" id="SSF53098">
    <property type="entry name" value="Ribonuclease H-like"/>
    <property type="match status" value="1"/>
</dbReference>
<dbReference type="InterPro" id="IPR012337">
    <property type="entry name" value="RNaseH-like_sf"/>
</dbReference>
<evidence type="ECO:0000256" key="7">
    <source>
        <dbReference type="ARBA" id="ARBA00022932"/>
    </source>
</evidence>
<keyword evidence="11" id="KW-0496">Mitochondrion</keyword>
<keyword evidence="7" id="KW-0239">DNA-directed DNA polymerase</keyword>
<dbReference type="AlphaFoldDB" id="A0A884P6I9"/>
<gene>
    <name evidence="11" type="primary">orf338</name>
</gene>
<evidence type="ECO:0000256" key="3">
    <source>
        <dbReference type="ARBA" id="ARBA00014385"/>
    </source>
</evidence>
<dbReference type="GeneID" id="67144781"/>
<dbReference type="GO" id="GO:0003887">
    <property type="term" value="F:DNA-directed DNA polymerase activity"/>
    <property type="evidence" value="ECO:0007669"/>
    <property type="project" value="UniProtKB-KW"/>
</dbReference>
<keyword evidence="6" id="KW-0235">DNA replication</keyword>
<comment type="similarity">
    <text evidence="1">Belongs to the DNA polymerase type-B family.</text>
</comment>
<dbReference type="Gene3D" id="3.30.420.10">
    <property type="entry name" value="Ribonuclease H-like superfamily/Ribonuclease H"/>
    <property type="match status" value="1"/>
</dbReference>
<dbReference type="EMBL" id="MT364879">
    <property type="protein sequence ID" value="QQP21451.1"/>
    <property type="molecule type" value="Genomic_DNA"/>
</dbReference>
<evidence type="ECO:0000256" key="5">
    <source>
        <dbReference type="ARBA" id="ARBA00022695"/>
    </source>
</evidence>
<organism evidence="11">
    <name type="scientific">Cyclocybe aegerita</name>
    <name type="common">Black poplar mushroom</name>
    <name type="synonym">Agrocybe aegerita</name>
    <dbReference type="NCBI Taxonomy" id="1973307"/>
    <lineage>
        <taxon>Eukaryota</taxon>
        <taxon>Fungi</taxon>
        <taxon>Dikarya</taxon>
        <taxon>Basidiomycota</taxon>
        <taxon>Agaricomycotina</taxon>
        <taxon>Agaricomycetes</taxon>
        <taxon>Agaricomycetidae</taxon>
        <taxon>Agaricales</taxon>
        <taxon>Agaricineae</taxon>
        <taxon>Bolbitiaceae</taxon>
        <taxon>Cyclocybe</taxon>
    </lineage>
</organism>
<sequence length="338" mass="39639">MNKELLLQKLVKKSSPMVPSKTAQKRDTKIITMDLETILINNKHIPYLLCWSDGNISKSYFIDSIVASQPEGKNQHFVENNIENMISRAMNDICIRKYRNYRIYLHNFSKFDGYFLVKYLANIGSVDNLIVNKGKIITLKFTYNNYSITFRDSYLLLPASLRKLCKSFNNETQKDIFPYLFSDINYVGEVPEYRYYNNISLEDYNKYKELYNNKIWNFKEEAIKYCNLDCISLFEIISKFNTLIFNKFSLNINNYSTLPSLSFAIFKSRYLKDNTIHMLSGQIAKDIRKSYTGGATDMYIPLVEKGSKIFRYDFNSLYPYVMQAFKLPIGTPTFLQGI</sequence>
<dbReference type="InterPro" id="IPR023211">
    <property type="entry name" value="DNA_pol_palm_dom_sf"/>
</dbReference>
<proteinExistence type="inferred from homology"/>
<protein>
    <recommendedName>
        <fullName evidence="3">Probable DNA polymerase</fullName>
        <ecNumber evidence="2">2.7.7.7</ecNumber>
    </recommendedName>
</protein>
<name>A0A884P6I9_CYCAE</name>
<evidence type="ECO:0000256" key="4">
    <source>
        <dbReference type="ARBA" id="ARBA00022679"/>
    </source>
</evidence>
<evidence type="ECO:0000256" key="2">
    <source>
        <dbReference type="ARBA" id="ARBA00012417"/>
    </source>
</evidence>
<dbReference type="RefSeq" id="YP_010146942.1">
    <property type="nucleotide sequence ID" value="NC_057071.1"/>
</dbReference>
<dbReference type="Pfam" id="PF03175">
    <property type="entry name" value="DNA_pol_B_2"/>
    <property type="match status" value="1"/>
</dbReference>
<evidence type="ECO:0000259" key="10">
    <source>
        <dbReference type="Pfam" id="PF03175"/>
    </source>
</evidence>
<keyword evidence="8" id="KW-0238">DNA-binding</keyword>
<evidence type="ECO:0000313" key="11">
    <source>
        <dbReference type="EMBL" id="QQP21451.1"/>
    </source>
</evidence>
<dbReference type="Gene3D" id="3.90.1600.10">
    <property type="entry name" value="Palm domain of DNA polymerase"/>
    <property type="match status" value="1"/>
</dbReference>
<dbReference type="PANTHER" id="PTHR33568:SF3">
    <property type="entry name" value="DNA-DIRECTED DNA POLYMERASE"/>
    <property type="match status" value="1"/>
</dbReference>
<keyword evidence="4" id="KW-0808">Transferase</keyword>
<dbReference type="InterPro" id="IPR043502">
    <property type="entry name" value="DNA/RNA_pol_sf"/>
</dbReference>
<reference evidence="11" key="1">
    <citation type="journal article" date="2020" name="Comput. Struct. Biotechnol. J.">
        <title>Large inverted repeats identified by intra-specific comparison of mitochondrial genomes provide insights into the evolution of Agrocybe aegerita.</title>
        <authorList>
            <person name="Liu X."/>
            <person name="Wu X."/>
            <person name="Tan H."/>
            <person name="Xie B."/>
            <person name="Deng Y."/>
        </authorList>
    </citation>
    <scope>NUCLEOTIDE SEQUENCE</scope>
    <source>
        <strain evidence="11">Ag0067</strain>
    </source>
</reference>
<keyword evidence="5" id="KW-0548">Nucleotidyltransferase</keyword>
<dbReference type="EC" id="2.7.7.7" evidence="2"/>
<feature type="domain" description="DNA-directed DNA polymerase family B mitochondria/virus" evidence="10">
    <location>
        <begin position="94"/>
        <end position="336"/>
    </location>
</feature>
<evidence type="ECO:0000256" key="8">
    <source>
        <dbReference type="ARBA" id="ARBA00023125"/>
    </source>
</evidence>
<comment type="catalytic activity">
    <reaction evidence="9">
        <text>DNA(n) + a 2'-deoxyribonucleoside 5'-triphosphate = DNA(n+1) + diphosphate</text>
        <dbReference type="Rhea" id="RHEA:22508"/>
        <dbReference type="Rhea" id="RHEA-COMP:17339"/>
        <dbReference type="Rhea" id="RHEA-COMP:17340"/>
        <dbReference type="ChEBI" id="CHEBI:33019"/>
        <dbReference type="ChEBI" id="CHEBI:61560"/>
        <dbReference type="ChEBI" id="CHEBI:173112"/>
        <dbReference type="EC" id="2.7.7.7"/>
    </reaction>
</comment>
<evidence type="ECO:0000256" key="9">
    <source>
        <dbReference type="ARBA" id="ARBA00049244"/>
    </source>
</evidence>
<dbReference type="PANTHER" id="PTHR33568">
    <property type="entry name" value="DNA POLYMERASE"/>
    <property type="match status" value="1"/>
</dbReference>